<dbReference type="Proteomes" id="UP000183639">
    <property type="component" value="Unassembled WGS sequence"/>
</dbReference>
<accession>A0A1I3CG53</accession>
<evidence type="ECO:0000256" key="1">
    <source>
        <dbReference type="SAM" id="Coils"/>
    </source>
</evidence>
<proteinExistence type="predicted"/>
<evidence type="ECO:0000313" key="3">
    <source>
        <dbReference type="Proteomes" id="UP000183639"/>
    </source>
</evidence>
<feature type="coiled-coil region" evidence="1">
    <location>
        <begin position="94"/>
        <end position="163"/>
    </location>
</feature>
<organism evidence="2 3">
    <name type="scientific">Selenomonas ruminantium</name>
    <dbReference type="NCBI Taxonomy" id="971"/>
    <lineage>
        <taxon>Bacteria</taxon>
        <taxon>Bacillati</taxon>
        <taxon>Bacillota</taxon>
        <taxon>Negativicutes</taxon>
        <taxon>Selenomonadales</taxon>
        <taxon>Selenomonadaceae</taxon>
        <taxon>Selenomonas</taxon>
    </lineage>
</organism>
<dbReference type="RefSeq" id="WP_075442180.1">
    <property type="nucleotide sequence ID" value="NZ_FOQK01000003.1"/>
</dbReference>
<gene>
    <name evidence="2" type="ORF">SAMN04487861_103102</name>
</gene>
<dbReference type="AlphaFoldDB" id="A0A1I3CG53"/>
<name>A0A1I3CG53_SELRU</name>
<protein>
    <submittedName>
        <fullName evidence="2">Uncharacterized protein</fullName>
    </submittedName>
</protein>
<feature type="coiled-coil region" evidence="1">
    <location>
        <begin position="265"/>
        <end position="309"/>
    </location>
</feature>
<evidence type="ECO:0000313" key="2">
    <source>
        <dbReference type="EMBL" id="SFH73189.1"/>
    </source>
</evidence>
<dbReference type="OrthoDB" id="1661840at2"/>
<dbReference type="EMBL" id="FOQK01000003">
    <property type="protein sequence ID" value="SFH73189.1"/>
    <property type="molecule type" value="Genomic_DNA"/>
</dbReference>
<keyword evidence="1" id="KW-0175">Coiled coil</keyword>
<reference evidence="2 3" key="1">
    <citation type="submission" date="2016-10" db="EMBL/GenBank/DDBJ databases">
        <authorList>
            <person name="de Groot N.N."/>
        </authorList>
    </citation>
    <scope>NUCLEOTIDE SEQUENCE [LARGE SCALE GENOMIC DNA]</scope>
    <source>
        <strain evidence="2 3">Z108</strain>
    </source>
</reference>
<sequence length="747" mass="84256">MRLSRKGRKRLQPQKEAAAAARRLREQSAMRMTRSRRRHMQQQEFLRQGAAAVSLGSLGLLPAVAAEAASVHTFTEVPEALQSLRDSRDRIRDFAAAKRNVREAADALVQAEAALQQARQSERDAAAALATSRQELDEAERRLQRVTEELSRAKAESAARTQEALAAQRAAADFLPHISAQQTIVSELLADRQTVQGNYAAVVEQMRTYEQQQENLEAIIEQAWQSVNYEQNRLYDVIAKVNAARQASGMVADRSGELAPLAARLQELDAAIDESEAALDALDAQLDALVAAREAAEDAERDARQWVADLTGQQDDAQTDIQQRQQDVADGIKWSQEAAAYVAEASQALQDTQLWKQQADDSLAHFGEGWGAGLGFEYYTWRGAGQRGYQLYQPIGFYAAEKQWDFSLSTGWLDSDTGLRKGHVRGWTDTTLGMVLRNNHRQYDVHYLLTVNVPTGVSNVHQNAMMADGLARYNSFSEGWQVTPGIEVTRHITGRDSLTGRLSYIIRGDYSYHSSVAKSLSAADLSYDAVRAYAAARGIDLSRVQDVETEDRIDPSNQFRQDLTYRHSGEHDQFSAQLTHINASHSYYRRQLYSYLERGREYVLDDRAIALDGRNDDGEDWILRLYGNQDIDERDSWQYYLIGSYQEGTTASSMRRYYGGLGWRHQFDRQQAVYILLGYGETNGQSYNWRTGTEENGRRSKSVLLGYDYRCNERAALAAKLETYTIDGDDTDSYHGWNMSLMYNHTF</sequence>